<proteinExistence type="inferred from homology"/>
<dbReference type="InterPro" id="IPR035959">
    <property type="entry name" value="RutC-like_sf"/>
</dbReference>
<dbReference type="InterPro" id="IPR006175">
    <property type="entry name" value="YjgF/YER057c/UK114"/>
</dbReference>
<dbReference type="NCBIfam" id="TIGR00004">
    <property type="entry name" value="Rid family detoxifying hydrolase"/>
    <property type="match status" value="1"/>
</dbReference>
<dbReference type="Gene3D" id="3.30.1330.40">
    <property type="entry name" value="RutC-like"/>
    <property type="match status" value="1"/>
</dbReference>
<evidence type="ECO:0000256" key="1">
    <source>
        <dbReference type="ARBA" id="ARBA00010552"/>
    </source>
</evidence>
<dbReference type="RefSeq" id="WP_003022479.1">
    <property type="nucleotide sequence ID" value="NZ_CACRSY010000008.1"/>
</dbReference>
<dbReference type="InterPro" id="IPR006056">
    <property type="entry name" value="RidA"/>
</dbReference>
<gene>
    <name evidence="2" type="primary">yabJ</name>
    <name evidence="2" type="ORF">BHLFYP23_02259</name>
</gene>
<keyword evidence="2" id="KW-0378">Hydrolase</keyword>
<dbReference type="CDD" id="cd00448">
    <property type="entry name" value="YjgF_YER057c_UK114_family"/>
    <property type="match status" value="1"/>
</dbReference>
<dbReference type="Pfam" id="PF01042">
    <property type="entry name" value="Ribonuc_L-PSP"/>
    <property type="match status" value="1"/>
</dbReference>
<sequence length="124" mass="13367">MLKTIYTPKAPAAIGPYSQAVVCGDMLFTSGQIPVNPETGEIAGETISEQAEQVMKNIGAVLEEAGTNFENAVKTTCFLADMGDFQVFNEVYAKYFVNKPARSCVAVKTLPKNVLCEVEVIAKL</sequence>
<dbReference type="EMBL" id="CACRSY010000008">
    <property type="protein sequence ID" value="VYS96229.1"/>
    <property type="molecule type" value="Genomic_DNA"/>
</dbReference>
<dbReference type="PANTHER" id="PTHR11803">
    <property type="entry name" value="2-IMINOBUTANOATE/2-IMINOPROPANOATE DEAMINASE RIDA"/>
    <property type="match status" value="1"/>
</dbReference>
<dbReference type="EC" id="3.5.4.-" evidence="2"/>
<evidence type="ECO:0000313" key="2">
    <source>
        <dbReference type="EMBL" id="VYS96229.1"/>
    </source>
</evidence>
<dbReference type="FunFam" id="3.30.1330.40:FF:000001">
    <property type="entry name" value="L-PSP family endoribonuclease"/>
    <property type="match status" value="1"/>
</dbReference>
<name>A0A6N2ST91_BLAHA</name>
<dbReference type="GO" id="GO:0019239">
    <property type="term" value="F:deaminase activity"/>
    <property type="evidence" value="ECO:0007669"/>
    <property type="project" value="TreeGrafter"/>
</dbReference>
<dbReference type="GO" id="GO:0005829">
    <property type="term" value="C:cytosol"/>
    <property type="evidence" value="ECO:0007669"/>
    <property type="project" value="TreeGrafter"/>
</dbReference>
<comment type="similarity">
    <text evidence="1">Belongs to the RutC family.</text>
</comment>
<organism evidence="2">
    <name type="scientific">Blautia hansenii</name>
    <name type="common">Ruminococcus hansenii</name>
    <dbReference type="NCBI Taxonomy" id="1322"/>
    <lineage>
        <taxon>Bacteria</taxon>
        <taxon>Bacillati</taxon>
        <taxon>Bacillota</taxon>
        <taxon>Clostridia</taxon>
        <taxon>Lachnospirales</taxon>
        <taxon>Lachnospiraceae</taxon>
        <taxon>Blautia</taxon>
    </lineage>
</organism>
<dbReference type="PANTHER" id="PTHR11803:SF58">
    <property type="entry name" value="PROTEIN HMF1-RELATED"/>
    <property type="match status" value="1"/>
</dbReference>
<reference evidence="2" key="1">
    <citation type="submission" date="2019-11" db="EMBL/GenBank/DDBJ databases">
        <authorList>
            <person name="Feng L."/>
        </authorList>
    </citation>
    <scope>NUCLEOTIDE SEQUENCE</scope>
    <source>
        <strain evidence="2">BhanseniiLFYP23</strain>
    </source>
</reference>
<protein>
    <submittedName>
        <fullName evidence="2">Enamine/imine deaminase</fullName>
        <ecNumber evidence="2">3.5.4.-</ecNumber>
    </submittedName>
</protein>
<accession>A0A6N2ST91</accession>
<dbReference type="AlphaFoldDB" id="A0A6N2ST91"/>
<dbReference type="SUPFAM" id="SSF55298">
    <property type="entry name" value="YjgF-like"/>
    <property type="match status" value="1"/>
</dbReference>